<name>A0ABP0TE24_9BRYO</name>
<dbReference type="EMBL" id="OZ019902">
    <property type="protein sequence ID" value="CAK9194268.1"/>
    <property type="molecule type" value="Genomic_DNA"/>
</dbReference>
<proteinExistence type="predicted"/>
<feature type="compositionally biased region" description="Polar residues" evidence="1">
    <location>
        <begin position="124"/>
        <end position="139"/>
    </location>
</feature>
<feature type="compositionally biased region" description="Polar residues" evidence="1">
    <location>
        <begin position="85"/>
        <end position="96"/>
    </location>
</feature>
<feature type="compositionally biased region" description="Basic and acidic residues" evidence="1">
    <location>
        <begin position="155"/>
        <end position="169"/>
    </location>
</feature>
<reference evidence="2" key="1">
    <citation type="submission" date="2024-02" db="EMBL/GenBank/DDBJ databases">
        <authorList>
            <consortium name="ELIXIR-Norway"/>
            <consortium name="Elixir Norway"/>
        </authorList>
    </citation>
    <scope>NUCLEOTIDE SEQUENCE</scope>
</reference>
<gene>
    <name evidence="2" type="ORF">CSSPTR1EN2_LOCUS2441</name>
</gene>
<sequence length="253" mass="26862">MAEPLRSTDGRLTEEEGKDGTEFHSDQSSGVHVESKVEDDGNHSTLGQKLKGRFADAGDRMKGKESSEKEDPHPELGNLRPATGSDDSFGSNPQTEGKQHGGVPISVIANDSISQGKPAETKTSKSVINEHPSLTTEVTIENEPAPSMIQKLRNKISEAENHLKGKGTSEEEDPHPELAYTRPTPQETTPGFFSKLKSSFGGNKKDSAKGKDGSDVPSEVDGGTHPAAQEAQKGVDSNELGTGYEEGSDGSIP</sequence>
<feature type="compositionally biased region" description="Basic and acidic residues" evidence="1">
    <location>
        <begin position="1"/>
        <end position="25"/>
    </location>
</feature>
<organism evidence="2 3">
    <name type="scientific">Sphagnum troendelagicum</name>
    <dbReference type="NCBI Taxonomy" id="128251"/>
    <lineage>
        <taxon>Eukaryota</taxon>
        <taxon>Viridiplantae</taxon>
        <taxon>Streptophyta</taxon>
        <taxon>Embryophyta</taxon>
        <taxon>Bryophyta</taxon>
        <taxon>Sphagnophytina</taxon>
        <taxon>Sphagnopsida</taxon>
        <taxon>Sphagnales</taxon>
        <taxon>Sphagnaceae</taxon>
        <taxon>Sphagnum</taxon>
    </lineage>
</organism>
<feature type="compositionally biased region" description="Basic and acidic residues" evidence="1">
    <location>
        <begin position="53"/>
        <end position="74"/>
    </location>
</feature>
<feature type="region of interest" description="Disordered" evidence="1">
    <location>
        <begin position="1"/>
        <end position="253"/>
    </location>
</feature>
<evidence type="ECO:0000313" key="2">
    <source>
        <dbReference type="EMBL" id="CAK9194268.1"/>
    </source>
</evidence>
<feature type="compositionally biased region" description="Basic and acidic residues" evidence="1">
    <location>
        <begin position="203"/>
        <end position="214"/>
    </location>
</feature>
<accession>A0ABP0TE24</accession>
<evidence type="ECO:0000256" key="1">
    <source>
        <dbReference type="SAM" id="MobiDB-lite"/>
    </source>
</evidence>
<keyword evidence="3" id="KW-1185">Reference proteome</keyword>
<protein>
    <submittedName>
        <fullName evidence="2">Uncharacterized protein</fullName>
    </submittedName>
</protein>
<evidence type="ECO:0000313" key="3">
    <source>
        <dbReference type="Proteomes" id="UP001497512"/>
    </source>
</evidence>
<feature type="compositionally biased region" description="Basic and acidic residues" evidence="1">
    <location>
        <begin position="33"/>
        <end position="42"/>
    </location>
</feature>
<dbReference type="Proteomes" id="UP001497512">
    <property type="component" value="Chromosome 10"/>
</dbReference>